<name>A0A377TI54_9GAMM</name>
<evidence type="ECO:0000313" key="7">
    <source>
        <dbReference type="EMBL" id="STS10687.1"/>
    </source>
</evidence>
<protein>
    <submittedName>
        <fullName evidence="7">D-malate degradation protein R</fullName>
    </submittedName>
</protein>
<keyword evidence="4" id="KW-0238">DNA-binding</keyword>
<dbReference type="GO" id="GO:0003700">
    <property type="term" value="F:DNA-binding transcription factor activity"/>
    <property type="evidence" value="ECO:0007669"/>
    <property type="project" value="InterPro"/>
</dbReference>
<dbReference type="InterPro" id="IPR005119">
    <property type="entry name" value="LysR_subst-bd"/>
</dbReference>
<evidence type="ECO:0000259" key="6">
    <source>
        <dbReference type="PROSITE" id="PS50931"/>
    </source>
</evidence>
<evidence type="ECO:0000256" key="1">
    <source>
        <dbReference type="ARBA" id="ARBA00009437"/>
    </source>
</evidence>
<dbReference type="Pfam" id="PF03466">
    <property type="entry name" value="LysR_substrate"/>
    <property type="match status" value="1"/>
</dbReference>
<reference evidence="7 8" key="1">
    <citation type="submission" date="2018-06" db="EMBL/GenBank/DDBJ databases">
        <authorList>
            <consortium name="Pathogen Informatics"/>
            <person name="Doyle S."/>
        </authorList>
    </citation>
    <scope>NUCLEOTIDE SEQUENCE [LARGE SCALE GENOMIC DNA]</scope>
    <source>
        <strain evidence="7 8">NCTC12157</strain>
    </source>
</reference>
<evidence type="ECO:0000256" key="2">
    <source>
        <dbReference type="ARBA" id="ARBA00022491"/>
    </source>
</evidence>
<dbReference type="SUPFAM" id="SSF53850">
    <property type="entry name" value="Periplasmic binding protein-like II"/>
    <property type="match status" value="1"/>
</dbReference>
<keyword evidence="2" id="KW-0678">Repressor</keyword>
<dbReference type="PANTHER" id="PTHR30537:SF5">
    <property type="entry name" value="HTH-TYPE TRANSCRIPTIONAL ACTIVATOR TTDR-RELATED"/>
    <property type="match status" value="1"/>
</dbReference>
<dbReference type="PROSITE" id="PS50931">
    <property type="entry name" value="HTH_LYSR"/>
    <property type="match status" value="1"/>
</dbReference>
<dbReference type="InterPro" id="IPR036390">
    <property type="entry name" value="WH_DNA-bd_sf"/>
</dbReference>
<feature type="domain" description="HTH lysR-type" evidence="6">
    <location>
        <begin position="1"/>
        <end position="59"/>
    </location>
</feature>
<dbReference type="Proteomes" id="UP000254304">
    <property type="component" value="Unassembled WGS sequence"/>
</dbReference>
<gene>
    <name evidence="7" type="primary">dmlR_35</name>
    <name evidence="7" type="ORF">NCTC12157_05286</name>
</gene>
<sequence length="304" mass="33507">MDRIEAMTMLLTTVETGSFSAAGRTLRIPVQTISRNVADLERYIGTQLLTRTTRKISLTDAGAAYVAAAKVILEQIADAERIAAGEFVEPRGDLVLSAPELFGRLYVLPVITEFLKNYPEINIKLVLSDRNLDLLDEQIDMVVRIGHLPDSGMIATRVGSVRGVICASPEFLQAHGAPRRPQDLTKMPCISTYGTHLTSGWRFVDPDKGSPIELAVALRLQTSAGALRDAAVDGVGIARLLHYQAYDALQSGKLSLVLEEYELPPFPIHLLHAAHSHMPLKMRRFLDFSGPRLRESLAHFSRKS</sequence>
<dbReference type="GeneID" id="78382434"/>
<dbReference type="InterPro" id="IPR036388">
    <property type="entry name" value="WH-like_DNA-bd_sf"/>
</dbReference>
<dbReference type="Gene3D" id="3.40.190.290">
    <property type="match status" value="1"/>
</dbReference>
<dbReference type="GO" id="GO:0043565">
    <property type="term" value="F:sequence-specific DNA binding"/>
    <property type="evidence" value="ECO:0007669"/>
    <property type="project" value="TreeGrafter"/>
</dbReference>
<organism evidence="7 8">
    <name type="scientific">Ewingella americana</name>
    <dbReference type="NCBI Taxonomy" id="41202"/>
    <lineage>
        <taxon>Bacteria</taxon>
        <taxon>Pseudomonadati</taxon>
        <taxon>Pseudomonadota</taxon>
        <taxon>Gammaproteobacteria</taxon>
        <taxon>Enterobacterales</taxon>
        <taxon>Yersiniaceae</taxon>
        <taxon>Ewingella</taxon>
    </lineage>
</organism>
<dbReference type="AlphaFoldDB" id="A0A377TI54"/>
<dbReference type="Gene3D" id="1.10.10.10">
    <property type="entry name" value="Winged helix-like DNA-binding domain superfamily/Winged helix DNA-binding domain"/>
    <property type="match status" value="1"/>
</dbReference>
<evidence type="ECO:0000256" key="3">
    <source>
        <dbReference type="ARBA" id="ARBA00023015"/>
    </source>
</evidence>
<proteinExistence type="inferred from homology"/>
<dbReference type="EMBL" id="UGGO01000002">
    <property type="protein sequence ID" value="STS10687.1"/>
    <property type="molecule type" value="Genomic_DNA"/>
</dbReference>
<dbReference type="PANTHER" id="PTHR30537">
    <property type="entry name" value="HTH-TYPE TRANSCRIPTIONAL REGULATOR"/>
    <property type="match status" value="1"/>
</dbReference>
<keyword evidence="5" id="KW-0804">Transcription</keyword>
<evidence type="ECO:0000256" key="4">
    <source>
        <dbReference type="ARBA" id="ARBA00023125"/>
    </source>
</evidence>
<dbReference type="RefSeq" id="WP_034795612.1">
    <property type="nucleotide sequence ID" value="NZ_VXKG01000005.1"/>
</dbReference>
<dbReference type="InterPro" id="IPR058163">
    <property type="entry name" value="LysR-type_TF_proteobact-type"/>
</dbReference>
<keyword evidence="3" id="KW-0805">Transcription regulation</keyword>
<evidence type="ECO:0000256" key="5">
    <source>
        <dbReference type="ARBA" id="ARBA00023163"/>
    </source>
</evidence>
<dbReference type="GO" id="GO:0006351">
    <property type="term" value="P:DNA-templated transcription"/>
    <property type="evidence" value="ECO:0007669"/>
    <property type="project" value="TreeGrafter"/>
</dbReference>
<dbReference type="SUPFAM" id="SSF46785">
    <property type="entry name" value="Winged helix' DNA-binding domain"/>
    <property type="match status" value="1"/>
</dbReference>
<comment type="similarity">
    <text evidence="1">Belongs to the LysR transcriptional regulatory family.</text>
</comment>
<dbReference type="Pfam" id="PF00126">
    <property type="entry name" value="HTH_1"/>
    <property type="match status" value="1"/>
</dbReference>
<dbReference type="CDD" id="cd08471">
    <property type="entry name" value="PBP2_CrgA_like_2"/>
    <property type="match status" value="1"/>
</dbReference>
<accession>A0A377TI54</accession>
<dbReference type="FunFam" id="1.10.10.10:FF:000001">
    <property type="entry name" value="LysR family transcriptional regulator"/>
    <property type="match status" value="1"/>
</dbReference>
<evidence type="ECO:0000313" key="8">
    <source>
        <dbReference type="Proteomes" id="UP000254304"/>
    </source>
</evidence>
<dbReference type="InterPro" id="IPR000847">
    <property type="entry name" value="LysR_HTH_N"/>
</dbReference>